<dbReference type="EMBL" id="BAFB01000202">
    <property type="protein sequence ID" value="GAB36193.1"/>
    <property type="molecule type" value="Genomic_DNA"/>
</dbReference>
<accession>H5TRT5</accession>
<protein>
    <submittedName>
        <fullName evidence="1">Uncharacterized protein</fullName>
    </submittedName>
</protein>
<keyword evidence="2" id="KW-1185">Reference proteome</keyword>
<comment type="caution">
    <text evidence="1">The sequence shown here is derived from an EMBL/GenBank/DDBJ whole genome shotgun (WGS) entry which is preliminary data.</text>
</comment>
<dbReference type="AlphaFoldDB" id="H5TRT5"/>
<reference evidence="1" key="1">
    <citation type="submission" date="2012-02" db="EMBL/GenBank/DDBJ databases">
        <title>Whole genome shotgun sequence of Gordonia otitidis NBRC 100426.</title>
        <authorList>
            <person name="Yoshida I."/>
            <person name="Hosoyama A."/>
            <person name="Tsuchikane K."/>
            <person name="Katsumata H."/>
            <person name="Yamazaki S."/>
            <person name="Fujita N."/>
        </authorList>
    </citation>
    <scope>NUCLEOTIDE SEQUENCE [LARGE SCALE GENOMIC DNA]</scope>
    <source>
        <strain evidence="1">NBRC 100426</strain>
    </source>
</reference>
<name>H5TRT5_GORO1</name>
<evidence type="ECO:0000313" key="2">
    <source>
        <dbReference type="Proteomes" id="UP000005038"/>
    </source>
</evidence>
<dbReference type="Proteomes" id="UP000005038">
    <property type="component" value="Unassembled WGS sequence"/>
</dbReference>
<proteinExistence type="predicted"/>
<gene>
    <name evidence="1" type="ORF">GOOTI_202_00490</name>
</gene>
<sequence length="254" mass="27292">MGSTNFSLEVVTDQNLKAAYRKACEQARYEEGSDPYNGTISTTSGVRHHPEQTQPVSASVAAQLGHQRLDFLNKWGEAEGLPLAHSGDVRARVVKVKVTVPEGQHRLYHAVSEAIWLAAQKRCKPGEHVASWTKPQWDVKLARSVAVTPGAASLRYYVTTGERWGDAGLRVLGVDRSGYATKAEARAAAVAAARQSTDALTLHVTARREVGGNPTLLTVVAAAQSASATVDVTLHRTQPGAERAGWLLYGWAAC</sequence>
<organism evidence="1 2">
    <name type="scientific">Gordonia otitidis (strain DSM 44809 / CCUG 52243 / JCM 12355 / NBRC 100426 / IFM 10032)</name>
    <dbReference type="NCBI Taxonomy" id="1108044"/>
    <lineage>
        <taxon>Bacteria</taxon>
        <taxon>Bacillati</taxon>
        <taxon>Actinomycetota</taxon>
        <taxon>Actinomycetes</taxon>
        <taxon>Mycobacteriales</taxon>
        <taxon>Gordoniaceae</taxon>
        <taxon>Gordonia</taxon>
    </lineage>
</organism>
<evidence type="ECO:0000313" key="1">
    <source>
        <dbReference type="EMBL" id="GAB36193.1"/>
    </source>
</evidence>